<name>A0ABT2ECK7_9GAMM</name>
<evidence type="ECO:0000313" key="2">
    <source>
        <dbReference type="EMBL" id="MCS2609317.1"/>
    </source>
</evidence>
<dbReference type="Proteomes" id="UP001165542">
    <property type="component" value="Unassembled WGS sequence"/>
</dbReference>
<dbReference type="EMBL" id="JAJISC010000003">
    <property type="protein sequence ID" value="MCS2609317.1"/>
    <property type="molecule type" value="Genomic_DNA"/>
</dbReference>
<keyword evidence="1" id="KW-0812">Transmembrane</keyword>
<proteinExistence type="predicted"/>
<dbReference type="RefSeq" id="WP_259035821.1">
    <property type="nucleotide sequence ID" value="NZ_JAJISC010000003.1"/>
</dbReference>
<protein>
    <submittedName>
        <fullName evidence="2">Uncharacterized protein</fullName>
    </submittedName>
</protein>
<sequence length="130" mass="14785">MNLSHLEHVVIALLVQFALLLFTRPWSAGAIAVAIFLGREIAQHEYKLGIQRGWEWGETLPVGLFEGVWRAWTLDSVLDVLMPALACALAAMLYNFWRPRKSKCCHEQGSSRFKVRGAGEEYSKPEKSRR</sequence>
<keyword evidence="1" id="KW-0472">Membrane</keyword>
<gene>
    <name evidence="2" type="ORF">LLY24_08300</name>
</gene>
<keyword evidence="3" id="KW-1185">Reference proteome</keyword>
<feature type="transmembrane region" description="Helical" evidence="1">
    <location>
        <begin position="80"/>
        <end position="97"/>
    </location>
</feature>
<keyword evidence="1" id="KW-1133">Transmembrane helix</keyword>
<reference evidence="2" key="1">
    <citation type="submission" date="2021-11" db="EMBL/GenBank/DDBJ databases">
        <title>Halomonas sp., isolated from a coastal aquaculture zone in Dongshan Bay.</title>
        <authorList>
            <person name="Lin W."/>
        </authorList>
    </citation>
    <scope>NUCLEOTIDE SEQUENCE</scope>
    <source>
        <strain evidence="2">Yzlin-01</strain>
    </source>
</reference>
<accession>A0ABT2ECK7</accession>
<evidence type="ECO:0000256" key="1">
    <source>
        <dbReference type="SAM" id="Phobius"/>
    </source>
</evidence>
<evidence type="ECO:0000313" key="3">
    <source>
        <dbReference type="Proteomes" id="UP001165542"/>
    </source>
</evidence>
<organism evidence="2 3">
    <name type="scientific">Halomonas dongshanensis</name>
    <dbReference type="NCBI Taxonomy" id="2890835"/>
    <lineage>
        <taxon>Bacteria</taxon>
        <taxon>Pseudomonadati</taxon>
        <taxon>Pseudomonadota</taxon>
        <taxon>Gammaproteobacteria</taxon>
        <taxon>Oceanospirillales</taxon>
        <taxon>Halomonadaceae</taxon>
        <taxon>Halomonas</taxon>
    </lineage>
</organism>
<comment type="caution">
    <text evidence="2">The sequence shown here is derived from an EMBL/GenBank/DDBJ whole genome shotgun (WGS) entry which is preliminary data.</text>
</comment>